<evidence type="ECO:0000256" key="4">
    <source>
        <dbReference type="RuleBase" id="RU362057"/>
    </source>
</evidence>
<dbReference type="SUPFAM" id="SSF53756">
    <property type="entry name" value="UDP-Glycosyltransferase/glycogen phosphorylase"/>
    <property type="match status" value="1"/>
</dbReference>
<dbReference type="GO" id="GO:0008194">
    <property type="term" value="F:UDP-glycosyltransferase activity"/>
    <property type="evidence" value="ECO:0007669"/>
    <property type="project" value="UniProtKB-ARBA"/>
</dbReference>
<organism evidence="5 6">
    <name type="scientific">Castilleja foliolosa</name>
    <dbReference type="NCBI Taxonomy" id="1961234"/>
    <lineage>
        <taxon>Eukaryota</taxon>
        <taxon>Viridiplantae</taxon>
        <taxon>Streptophyta</taxon>
        <taxon>Embryophyta</taxon>
        <taxon>Tracheophyta</taxon>
        <taxon>Spermatophyta</taxon>
        <taxon>Magnoliopsida</taxon>
        <taxon>eudicotyledons</taxon>
        <taxon>Gunneridae</taxon>
        <taxon>Pentapetalae</taxon>
        <taxon>asterids</taxon>
        <taxon>lamiids</taxon>
        <taxon>Lamiales</taxon>
        <taxon>Orobanchaceae</taxon>
        <taxon>Pedicularideae</taxon>
        <taxon>Castillejinae</taxon>
        <taxon>Castilleja</taxon>
    </lineage>
</organism>
<sequence>MSDSGAHLLIFPYPAQGHMIPLLDLTHQLAARGLTITILVTPKNLPFLNPLLSSHPTTITPLVLPFPPNPAIPAGVENTVDLPATGFLSMMAALSDLHDPILRWFRSHPSPPSAILSDMFLGWTHHLASQLGIRRYAFFPSGAFAVSFINSLWREMPERKNPGDDNEMVRVSNLPNSPIYPWWQLSPVFRSYVKGEPISEFIKDLILCNEASYGLVFNTFHGLEGVHLDYLAKVLGHDRVWSIGPVLPPSCIGPGPTERGGSSSVLPGEIQSWLDNCEDHSVVYVCFGSQAVLTNNQMKQLTLGLEKSGVKFILSVKGATKGHENGGDYGYISPGFEDRVAGRGLLIKGWAPQVLILQHRAVCAFLTHCGWNSTLESIVAGVPMLAWPMSADQYLNATLLVDQLDVAIRVCEGTETVLDSEDLVRFVGETMNEKWSERRARVMALSKAAVNAVTEGGTSFNNLNGFVRHLSQI</sequence>
<dbReference type="Gene3D" id="3.40.50.2000">
    <property type="entry name" value="Glycogen Phosphorylase B"/>
    <property type="match status" value="2"/>
</dbReference>
<dbReference type="PANTHER" id="PTHR48047">
    <property type="entry name" value="GLYCOSYLTRANSFERASE"/>
    <property type="match status" value="1"/>
</dbReference>
<keyword evidence="3" id="KW-0328">Glycosyltransferase</keyword>
<name>A0ABD3CF86_9LAMI</name>
<dbReference type="EC" id="2.4.1.-" evidence="4"/>
<gene>
    <name evidence="5" type="ORF">CASFOL_028793</name>
</gene>
<dbReference type="EMBL" id="JAVIJP010000039">
    <property type="protein sequence ID" value="KAL3627430.1"/>
    <property type="molecule type" value="Genomic_DNA"/>
</dbReference>
<dbReference type="GO" id="GO:0016758">
    <property type="term" value="F:hexosyltransferase activity"/>
    <property type="evidence" value="ECO:0007669"/>
    <property type="project" value="UniProtKB-ARBA"/>
</dbReference>
<dbReference type="FunFam" id="3.40.50.2000:FF:000064">
    <property type="entry name" value="Glycosyltransferase"/>
    <property type="match status" value="1"/>
</dbReference>
<evidence type="ECO:0000313" key="5">
    <source>
        <dbReference type="EMBL" id="KAL3627430.1"/>
    </source>
</evidence>
<dbReference type="Proteomes" id="UP001632038">
    <property type="component" value="Unassembled WGS sequence"/>
</dbReference>
<comment type="similarity">
    <text evidence="1 3">Belongs to the UDP-glycosyltransferase family.</text>
</comment>
<evidence type="ECO:0000313" key="6">
    <source>
        <dbReference type="Proteomes" id="UP001632038"/>
    </source>
</evidence>
<dbReference type="PANTHER" id="PTHR48047:SF8">
    <property type="entry name" value="FLAVONOL 3-O-GLUCOSYLTRANSFERASE UGT89B1"/>
    <property type="match status" value="1"/>
</dbReference>
<dbReference type="InterPro" id="IPR002213">
    <property type="entry name" value="UDP_glucos_trans"/>
</dbReference>
<keyword evidence="2 3" id="KW-0808">Transferase</keyword>
<proteinExistence type="inferred from homology"/>
<keyword evidence="6" id="KW-1185">Reference proteome</keyword>
<comment type="caution">
    <text evidence="5">The sequence shown here is derived from an EMBL/GenBank/DDBJ whole genome shotgun (WGS) entry which is preliminary data.</text>
</comment>
<dbReference type="FunFam" id="3.40.50.2000:FF:000143">
    <property type="entry name" value="UDP-glycosyltransferase 89B1"/>
    <property type="match status" value="1"/>
</dbReference>
<evidence type="ECO:0000256" key="3">
    <source>
        <dbReference type="RuleBase" id="RU003718"/>
    </source>
</evidence>
<reference evidence="6" key="1">
    <citation type="journal article" date="2024" name="IScience">
        <title>Strigolactones Initiate the Formation of Haustorium-like Structures in Castilleja.</title>
        <authorList>
            <person name="Buerger M."/>
            <person name="Peterson D."/>
            <person name="Chory J."/>
        </authorList>
    </citation>
    <scope>NUCLEOTIDE SEQUENCE [LARGE SCALE GENOMIC DNA]</scope>
</reference>
<evidence type="ECO:0000256" key="1">
    <source>
        <dbReference type="ARBA" id="ARBA00009995"/>
    </source>
</evidence>
<evidence type="ECO:0000256" key="2">
    <source>
        <dbReference type="ARBA" id="ARBA00022679"/>
    </source>
</evidence>
<protein>
    <recommendedName>
        <fullName evidence="4">Glycosyltransferase</fullName>
        <ecNumber evidence="4">2.4.1.-</ecNumber>
    </recommendedName>
</protein>
<dbReference type="PROSITE" id="PS00375">
    <property type="entry name" value="UDPGT"/>
    <property type="match status" value="1"/>
</dbReference>
<dbReference type="AlphaFoldDB" id="A0ABD3CF86"/>
<dbReference type="Pfam" id="PF00201">
    <property type="entry name" value="UDPGT"/>
    <property type="match status" value="1"/>
</dbReference>
<accession>A0ABD3CF86</accession>
<dbReference type="InterPro" id="IPR035595">
    <property type="entry name" value="UDP_glycos_trans_CS"/>
</dbReference>
<dbReference type="CDD" id="cd03784">
    <property type="entry name" value="GT1_Gtf-like"/>
    <property type="match status" value="1"/>
</dbReference>